<evidence type="ECO:0000313" key="1">
    <source>
        <dbReference type="EMBL" id="KAF1966396.1"/>
    </source>
</evidence>
<organism evidence="1 2">
    <name type="scientific">Bimuria novae-zelandiae CBS 107.79</name>
    <dbReference type="NCBI Taxonomy" id="1447943"/>
    <lineage>
        <taxon>Eukaryota</taxon>
        <taxon>Fungi</taxon>
        <taxon>Dikarya</taxon>
        <taxon>Ascomycota</taxon>
        <taxon>Pezizomycotina</taxon>
        <taxon>Dothideomycetes</taxon>
        <taxon>Pleosporomycetidae</taxon>
        <taxon>Pleosporales</taxon>
        <taxon>Massarineae</taxon>
        <taxon>Didymosphaeriaceae</taxon>
        <taxon>Bimuria</taxon>
    </lineage>
</organism>
<name>A0A6A5UU04_9PLEO</name>
<dbReference type="Proteomes" id="UP000800036">
    <property type="component" value="Unassembled WGS sequence"/>
</dbReference>
<evidence type="ECO:0000313" key="2">
    <source>
        <dbReference type="Proteomes" id="UP000800036"/>
    </source>
</evidence>
<accession>A0A6A5UU04</accession>
<proteinExistence type="predicted"/>
<gene>
    <name evidence="1" type="ORF">BU23DRAFT_574018</name>
</gene>
<keyword evidence="2" id="KW-1185">Reference proteome</keyword>
<reference evidence="1" key="1">
    <citation type="journal article" date="2020" name="Stud. Mycol.">
        <title>101 Dothideomycetes genomes: a test case for predicting lifestyles and emergence of pathogens.</title>
        <authorList>
            <person name="Haridas S."/>
            <person name="Albert R."/>
            <person name="Binder M."/>
            <person name="Bloem J."/>
            <person name="Labutti K."/>
            <person name="Salamov A."/>
            <person name="Andreopoulos B."/>
            <person name="Baker S."/>
            <person name="Barry K."/>
            <person name="Bills G."/>
            <person name="Bluhm B."/>
            <person name="Cannon C."/>
            <person name="Castanera R."/>
            <person name="Culley D."/>
            <person name="Daum C."/>
            <person name="Ezra D."/>
            <person name="Gonzalez J."/>
            <person name="Henrissat B."/>
            <person name="Kuo A."/>
            <person name="Liang C."/>
            <person name="Lipzen A."/>
            <person name="Lutzoni F."/>
            <person name="Magnuson J."/>
            <person name="Mondo S."/>
            <person name="Nolan M."/>
            <person name="Ohm R."/>
            <person name="Pangilinan J."/>
            <person name="Park H.-J."/>
            <person name="Ramirez L."/>
            <person name="Alfaro M."/>
            <person name="Sun H."/>
            <person name="Tritt A."/>
            <person name="Yoshinaga Y."/>
            <person name="Zwiers L.-H."/>
            <person name="Turgeon B."/>
            <person name="Goodwin S."/>
            <person name="Spatafora J."/>
            <person name="Crous P."/>
            <person name="Grigoriev I."/>
        </authorList>
    </citation>
    <scope>NUCLEOTIDE SEQUENCE</scope>
    <source>
        <strain evidence="1">CBS 107.79</strain>
    </source>
</reference>
<protein>
    <submittedName>
        <fullName evidence="1">Uncharacterized protein</fullName>
    </submittedName>
</protein>
<sequence length="230" mass="25397">MRPFSEVCPSLHGTLRPYAAHYVPTPYECFASSRVITPKPAYNAKTIVWRSGGSSGACAITTAVPRRRTKRETRNISTVILPAVLDLDSLSFLATPLFNTSSSFSLDLDLNLDLCSGLEIDIKLQDITYSEGRSDVDPNSDGELDVESDSKADVIIGTIAYYTKQDSRKRILEEVLLQALETDRTVSSGPAAQMRPRSRRQEAAAQVYSGIDLSAPPLERSYYYMAKSPY</sequence>
<dbReference type="AlphaFoldDB" id="A0A6A5UU04"/>
<dbReference type="EMBL" id="ML976746">
    <property type="protein sequence ID" value="KAF1966396.1"/>
    <property type="molecule type" value="Genomic_DNA"/>
</dbReference>